<proteinExistence type="predicted"/>
<evidence type="ECO:0008006" key="3">
    <source>
        <dbReference type="Google" id="ProtNLM"/>
    </source>
</evidence>
<dbReference type="AlphaFoldDB" id="A0A0D7B690"/>
<protein>
    <recommendedName>
        <fullName evidence="3">F-box domain-containing protein</fullName>
    </recommendedName>
</protein>
<sequence length="375" mass="41310">MSSGSEIYNAMPDELKLQVQHWTYLLIYDMLKDRVRRKVREGTAAGSTAAAAMYDYIYALGEDEVRRVVLRLVCFRDGDRLSSFCQSSADTPGVRNAVVSLKLVGVGRAGSSGVDWKGLVAARPRLHHLKCVVLSHMTISNNHLASVVVGVEDLCIQRCQLSLSALAAAIAGVRKFTASANTLSDLDEPIMHTFNLRELELTARVRGEALGYMRILARVLGVARLVVVDVQDGWTLGGGWAAVTNLICIRGLPSVLHVMPSLLTLSAVVTVSSVGSLVQHLGRNCYARLLIIVEIPVGGTPQPFEHMWRVLDQCPSKVVHVQFNMVKWPPLTICYDKWSWSKTVMDFMKSNELNGDTLCPDALITVVRDRGRRAK</sequence>
<organism evidence="1 2">
    <name type="scientific">Cylindrobasidium torrendii FP15055 ss-10</name>
    <dbReference type="NCBI Taxonomy" id="1314674"/>
    <lineage>
        <taxon>Eukaryota</taxon>
        <taxon>Fungi</taxon>
        <taxon>Dikarya</taxon>
        <taxon>Basidiomycota</taxon>
        <taxon>Agaricomycotina</taxon>
        <taxon>Agaricomycetes</taxon>
        <taxon>Agaricomycetidae</taxon>
        <taxon>Agaricales</taxon>
        <taxon>Marasmiineae</taxon>
        <taxon>Physalacriaceae</taxon>
        <taxon>Cylindrobasidium</taxon>
    </lineage>
</organism>
<evidence type="ECO:0000313" key="2">
    <source>
        <dbReference type="Proteomes" id="UP000054007"/>
    </source>
</evidence>
<dbReference type="Proteomes" id="UP000054007">
    <property type="component" value="Unassembled WGS sequence"/>
</dbReference>
<gene>
    <name evidence="1" type="ORF">CYLTODRAFT_492610</name>
</gene>
<dbReference type="EMBL" id="KN880606">
    <property type="protein sequence ID" value="KIY65046.1"/>
    <property type="molecule type" value="Genomic_DNA"/>
</dbReference>
<keyword evidence="2" id="KW-1185">Reference proteome</keyword>
<name>A0A0D7B690_9AGAR</name>
<reference evidence="1 2" key="1">
    <citation type="journal article" date="2015" name="Fungal Genet. Biol.">
        <title>Evolution of novel wood decay mechanisms in Agaricales revealed by the genome sequences of Fistulina hepatica and Cylindrobasidium torrendii.</title>
        <authorList>
            <person name="Floudas D."/>
            <person name="Held B.W."/>
            <person name="Riley R."/>
            <person name="Nagy L.G."/>
            <person name="Koehler G."/>
            <person name="Ransdell A.S."/>
            <person name="Younus H."/>
            <person name="Chow J."/>
            <person name="Chiniquy J."/>
            <person name="Lipzen A."/>
            <person name="Tritt A."/>
            <person name="Sun H."/>
            <person name="Haridas S."/>
            <person name="LaButti K."/>
            <person name="Ohm R.A."/>
            <person name="Kues U."/>
            <person name="Blanchette R.A."/>
            <person name="Grigoriev I.V."/>
            <person name="Minto R.E."/>
            <person name="Hibbett D.S."/>
        </authorList>
    </citation>
    <scope>NUCLEOTIDE SEQUENCE [LARGE SCALE GENOMIC DNA]</scope>
    <source>
        <strain evidence="1 2">FP15055 ss-10</strain>
    </source>
</reference>
<evidence type="ECO:0000313" key="1">
    <source>
        <dbReference type="EMBL" id="KIY65046.1"/>
    </source>
</evidence>
<accession>A0A0D7B690</accession>